<name>G4VNZ2_SCHMA</name>
<dbReference type="WBParaSite" id="Smp_017990.1">
    <property type="protein sequence ID" value="Smp_017990.1"/>
    <property type="gene ID" value="Smp_017990"/>
</dbReference>
<dbReference type="PhylomeDB" id="G4VNZ2"/>
<dbReference type="GeneID" id="8350907"/>
<evidence type="ECO:0000256" key="1">
    <source>
        <dbReference type="SAM" id="MobiDB-lite"/>
    </source>
</evidence>
<dbReference type="OrthoDB" id="6269249at2759"/>
<sequence length="96" mass="11033">MGAKRPRGRRSSVPKANRKRNKAMIERSLSLLNNHALTFRNELKAHSESNKEDKIPYLGLEDCTEQVISKETEDTSYSEQRIEDAIAEFSLLKCPR</sequence>
<protein>
    <submittedName>
        <fullName evidence="3">Uncharacterized protein</fullName>
    </submittedName>
</protein>
<dbReference type="AlphaFoldDB" id="G4VNZ2"/>
<keyword evidence="2" id="KW-1185">Reference proteome</keyword>
<dbReference type="InParanoid" id="G4VNZ2"/>
<reference evidence="3" key="2">
    <citation type="submission" date="2018-12" db="UniProtKB">
        <authorList>
            <consortium name="WormBaseParasite"/>
        </authorList>
    </citation>
    <scope>IDENTIFICATION</scope>
    <source>
        <strain evidence="3">Puerto Rican</strain>
    </source>
</reference>
<dbReference type="RefSeq" id="XP_018654867.1">
    <property type="nucleotide sequence ID" value="XM_018789422.1"/>
</dbReference>
<feature type="compositionally biased region" description="Basic residues" evidence="1">
    <location>
        <begin position="1"/>
        <end position="22"/>
    </location>
</feature>
<proteinExistence type="predicted"/>
<organism evidence="2 3">
    <name type="scientific">Schistosoma mansoni</name>
    <name type="common">Blood fluke</name>
    <dbReference type="NCBI Taxonomy" id="6183"/>
    <lineage>
        <taxon>Eukaryota</taxon>
        <taxon>Metazoa</taxon>
        <taxon>Spiralia</taxon>
        <taxon>Lophotrochozoa</taxon>
        <taxon>Platyhelminthes</taxon>
        <taxon>Trematoda</taxon>
        <taxon>Digenea</taxon>
        <taxon>Strigeidida</taxon>
        <taxon>Schistosomatoidea</taxon>
        <taxon>Schistosomatidae</taxon>
        <taxon>Schistosoma</taxon>
    </lineage>
</organism>
<evidence type="ECO:0000313" key="2">
    <source>
        <dbReference type="Proteomes" id="UP000008854"/>
    </source>
</evidence>
<dbReference type="CTD" id="8350907"/>
<reference evidence="2" key="1">
    <citation type="journal article" date="2012" name="PLoS Negl. Trop. Dis.">
        <title>A systematically improved high quality genome and transcriptome of the human blood fluke Schistosoma mansoni.</title>
        <authorList>
            <person name="Protasio A.V."/>
            <person name="Tsai I.J."/>
            <person name="Babbage A."/>
            <person name="Nichol S."/>
            <person name="Hunt M."/>
            <person name="Aslett M.A."/>
            <person name="De Silva N."/>
            <person name="Velarde G.S."/>
            <person name="Anderson T.J."/>
            <person name="Clark R.C."/>
            <person name="Davidson C."/>
            <person name="Dillon G.P."/>
            <person name="Holroyd N.E."/>
            <person name="LoVerde P.T."/>
            <person name="Lloyd C."/>
            <person name="McQuillan J."/>
            <person name="Oliveira G."/>
            <person name="Otto T.D."/>
            <person name="Parker-Manuel S.J."/>
            <person name="Quail M.A."/>
            <person name="Wilson R.A."/>
            <person name="Zerlotini A."/>
            <person name="Dunne D.W."/>
            <person name="Berriman M."/>
        </authorList>
    </citation>
    <scope>NUCLEOTIDE SEQUENCE [LARGE SCALE GENOMIC DNA]</scope>
    <source>
        <strain evidence="2">Puerto Rican</strain>
    </source>
</reference>
<evidence type="ECO:0000313" key="3">
    <source>
        <dbReference type="WBParaSite" id="Smp_017990.1"/>
    </source>
</evidence>
<dbReference type="Proteomes" id="UP000008854">
    <property type="component" value="Unassembled WGS sequence"/>
</dbReference>
<accession>G4VNZ2</accession>
<dbReference type="KEGG" id="smm:Smp_017990"/>
<feature type="region of interest" description="Disordered" evidence="1">
    <location>
        <begin position="1"/>
        <end position="23"/>
    </location>
</feature>
<dbReference type="HOGENOM" id="CLU_2362349_0_0_1"/>